<evidence type="ECO:0000256" key="6">
    <source>
        <dbReference type="ARBA" id="ARBA00022827"/>
    </source>
</evidence>
<keyword evidence="9" id="KW-0486">Methionine biosynthesis</keyword>
<protein>
    <recommendedName>
        <fullName evidence="12">Methylenetetrahydrofolate reductase</fullName>
        <ecNumber evidence="12">1.5.1.54</ecNumber>
    </recommendedName>
</protein>
<dbReference type="EC" id="1.5.1.54" evidence="12"/>
<dbReference type="GO" id="GO:0009086">
    <property type="term" value="P:methionine biosynthetic process"/>
    <property type="evidence" value="ECO:0007669"/>
    <property type="project" value="UniProtKB-KW"/>
</dbReference>
<dbReference type="GO" id="GO:0005829">
    <property type="term" value="C:cytosol"/>
    <property type="evidence" value="ECO:0007669"/>
    <property type="project" value="InterPro"/>
</dbReference>
<evidence type="ECO:0000256" key="2">
    <source>
        <dbReference type="ARBA" id="ARBA00004777"/>
    </source>
</evidence>
<dbReference type="EMBL" id="AZHX01001318">
    <property type="protein sequence ID" value="ETX04065.1"/>
    <property type="molecule type" value="Genomic_DNA"/>
</dbReference>
<keyword evidence="14" id="KW-1185">Reference proteome</keyword>
<sequence>MKIRDMYGRQQPVISFEFFPPKTQGGVTNLFKTVDTLRAYNPAFVSVTYGAGGSTRDKTVDLVRRIKSELGIESMSHLSCVGATKADIDSTLDDLAAADIDNILALGGDPPRDQPMAERSVWGFQHANELAAHIKTRQRFCIGGACYPEGHIDAPSKDIDLKYCKQKVDDGAEFLITQLFFDNRDYIDFVERARAIGIEVPIVPGIMPVTNFTQIKRFAELCGATIPSQMSFDMAPVEDDPDKVEALGIAYATQQCRELLDAGAPGFHFYTLNKSRAMSRILDHLKRG</sequence>
<evidence type="ECO:0000256" key="5">
    <source>
        <dbReference type="ARBA" id="ARBA00022630"/>
    </source>
</evidence>
<evidence type="ECO:0000256" key="4">
    <source>
        <dbReference type="ARBA" id="ARBA00022605"/>
    </source>
</evidence>
<dbReference type="CDD" id="cd00537">
    <property type="entry name" value="MTHFR"/>
    <property type="match status" value="1"/>
</dbReference>
<dbReference type="PANTHER" id="PTHR45754">
    <property type="entry name" value="METHYLENETETRAHYDROFOLATE REDUCTASE"/>
    <property type="match status" value="1"/>
</dbReference>
<dbReference type="PANTHER" id="PTHR45754:SF3">
    <property type="entry name" value="METHYLENETETRAHYDROFOLATE REDUCTASE (NADPH)"/>
    <property type="match status" value="1"/>
</dbReference>
<dbReference type="InterPro" id="IPR004620">
    <property type="entry name" value="MTHF_reductase_bac"/>
</dbReference>
<accession>W4M1I9</accession>
<dbReference type="GO" id="GO:0106312">
    <property type="term" value="F:methylenetetrahydrofolate reductase (NADH) activity"/>
    <property type="evidence" value="ECO:0007669"/>
    <property type="project" value="UniProtKB-EC"/>
</dbReference>
<keyword evidence="7 12" id="KW-0560">Oxidoreductase</keyword>
<dbReference type="AlphaFoldDB" id="W4M1I9"/>
<dbReference type="InterPro" id="IPR029041">
    <property type="entry name" value="FAD-linked_oxidoreductase-like"/>
</dbReference>
<evidence type="ECO:0000256" key="3">
    <source>
        <dbReference type="ARBA" id="ARBA00006743"/>
    </source>
</evidence>
<evidence type="ECO:0000313" key="14">
    <source>
        <dbReference type="Proteomes" id="UP000019140"/>
    </source>
</evidence>
<name>W4M1I9_9BACT</name>
<dbReference type="NCBIfam" id="TIGR00676">
    <property type="entry name" value="fadh2"/>
    <property type="match status" value="1"/>
</dbReference>
<evidence type="ECO:0000256" key="8">
    <source>
        <dbReference type="ARBA" id="ARBA00023027"/>
    </source>
</evidence>
<proteinExistence type="inferred from homology"/>
<comment type="similarity">
    <text evidence="3 12">Belongs to the methylenetetrahydrofolate reductase family.</text>
</comment>
<dbReference type="UniPathway" id="UPA00193"/>
<dbReference type="SUPFAM" id="SSF51730">
    <property type="entry name" value="FAD-linked oxidoreductase"/>
    <property type="match status" value="1"/>
</dbReference>
<evidence type="ECO:0000313" key="13">
    <source>
        <dbReference type="EMBL" id="ETX04065.1"/>
    </source>
</evidence>
<dbReference type="Gene3D" id="3.20.20.220">
    <property type="match status" value="1"/>
</dbReference>
<comment type="caution">
    <text evidence="13">The sequence shown here is derived from an EMBL/GenBank/DDBJ whole genome shotgun (WGS) entry which is preliminary data.</text>
</comment>
<comment type="cofactor">
    <cofactor evidence="1 12">
        <name>FAD</name>
        <dbReference type="ChEBI" id="CHEBI:57692"/>
    </cofactor>
</comment>
<comment type="pathway">
    <text evidence="10">Amino-acid biosynthesis; L-methionine biosynthesis via de novo pathway.</text>
</comment>
<reference evidence="13 14" key="1">
    <citation type="journal article" date="2014" name="Nature">
        <title>An environmental bacterial taxon with a large and distinct metabolic repertoire.</title>
        <authorList>
            <person name="Wilson M.C."/>
            <person name="Mori T."/>
            <person name="Ruckert C."/>
            <person name="Uria A.R."/>
            <person name="Helf M.J."/>
            <person name="Takada K."/>
            <person name="Gernert C."/>
            <person name="Steffens U.A."/>
            <person name="Heycke N."/>
            <person name="Schmitt S."/>
            <person name="Rinke C."/>
            <person name="Helfrich E.J."/>
            <person name="Brachmann A.O."/>
            <person name="Gurgui C."/>
            <person name="Wakimoto T."/>
            <person name="Kracht M."/>
            <person name="Crusemann M."/>
            <person name="Hentschel U."/>
            <person name="Abe I."/>
            <person name="Matsunaga S."/>
            <person name="Kalinowski J."/>
            <person name="Takeyama H."/>
            <person name="Piel J."/>
        </authorList>
    </citation>
    <scope>NUCLEOTIDE SEQUENCE [LARGE SCALE GENOMIC DNA]</scope>
    <source>
        <strain evidence="14">TSY2</strain>
    </source>
</reference>
<keyword evidence="8" id="KW-0520">NAD</keyword>
<gene>
    <name evidence="13" type="ORF">ETSY2_30980</name>
</gene>
<comment type="pathway">
    <text evidence="2 12">One-carbon metabolism; tetrahydrofolate interconversion.</text>
</comment>
<dbReference type="Proteomes" id="UP000019140">
    <property type="component" value="Unassembled WGS sequence"/>
</dbReference>
<evidence type="ECO:0000256" key="12">
    <source>
        <dbReference type="RuleBase" id="RU003862"/>
    </source>
</evidence>
<dbReference type="Pfam" id="PF02219">
    <property type="entry name" value="MTHFR"/>
    <property type="match status" value="1"/>
</dbReference>
<evidence type="ECO:0000256" key="11">
    <source>
        <dbReference type="ARBA" id="ARBA00048628"/>
    </source>
</evidence>
<organism evidence="13 14">
    <name type="scientific">Candidatus Entotheonella gemina</name>
    <dbReference type="NCBI Taxonomy" id="1429439"/>
    <lineage>
        <taxon>Bacteria</taxon>
        <taxon>Pseudomonadati</taxon>
        <taxon>Nitrospinota/Tectimicrobiota group</taxon>
        <taxon>Candidatus Tectimicrobiota</taxon>
        <taxon>Candidatus Entotheonellia</taxon>
        <taxon>Candidatus Entotheonellales</taxon>
        <taxon>Candidatus Entotheonellaceae</taxon>
        <taxon>Candidatus Entotheonella</taxon>
    </lineage>
</organism>
<keyword evidence="4" id="KW-0028">Amino-acid biosynthesis</keyword>
<dbReference type="GO" id="GO:0071949">
    <property type="term" value="F:FAD binding"/>
    <property type="evidence" value="ECO:0007669"/>
    <property type="project" value="TreeGrafter"/>
</dbReference>
<dbReference type="PATRIC" id="fig|1429439.4.peg.5250"/>
<evidence type="ECO:0000256" key="9">
    <source>
        <dbReference type="ARBA" id="ARBA00023167"/>
    </source>
</evidence>
<evidence type="ECO:0000256" key="10">
    <source>
        <dbReference type="ARBA" id="ARBA00034478"/>
    </source>
</evidence>
<comment type="catalytic activity">
    <reaction evidence="11">
        <text>(6S)-5-methyl-5,6,7,8-tetrahydrofolate + NAD(+) = (6R)-5,10-methylene-5,6,7,8-tetrahydrofolate + NADH + H(+)</text>
        <dbReference type="Rhea" id="RHEA:19821"/>
        <dbReference type="ChEBI" id="CHEBI:15378"/>
        <dbReference type="ChEBI" id="CHEBI:15636"/>
        <dbReference type="ChEBI" id="CHEBI:18608"/>
        <dbReference type="ChEBI" id="CHEBI:57540"/>
        <dbReference type="ChEBI" id="CHEBI:57945"/>
        <dbReference type="EC" id="1.5.1.54"/>
    </reaction>
    <physiologicalReaction direction="right-to-left" evidence="11">
        <dbReference type="Rhea" id="RHEA:19823"/>
    </physiologicalReaction>
</comment>
<dbReference type="InterPro" id="IPR003171">
    <property type="entry name" value="Mehydrof_redctse-like"/>
</dbReference>
<keyword evidence="5 12" id="KW-0285">Flavoprotein</keyword>
<evidence type="ECO:0000256" key="1">
    <source>
        <dbReference type="ARBA" id="ARBA00001974"/>
    </source>
</evidence>
<dbReference type="GO" id="GO:0035999">
    <property type="term" value="P:tetrahydrofolate interconversion"/>
    <property type="evidence" value="ECO:0007669"/>
    <property type="project" value="UniProtKB-UniPathway"/>
</dbReference>
<dbReference type="HOGENOM" id="CLU_025841_0_2_7"/>
<keyword evidence="6 12" id="KW-0274">FAD</keyword>
<evidence type="ECO:0000256" key="7">
    <source>
        <dbReference type="ARBA" id="ARBA00023002"/>
    </source>
</evidence>